<dbReference type="GO" id="GO:0016020">
    <property type="term" value="C:membrane"/>
    <property type="evidence" value="ECO:0007669"/>
    <property type="project" value="UniProtKB-SubCell"/>
</dbReference>
<evidence type="ECO:0000256" key="2">
    <source>
        <dbReference type="ARBA" id="ARBA00010617"/>
    </source>
</evidence>
<evidence type="ECO:0000313" key="14">
    <source>
        <dbReference type="Proteomes" id="UP001152523"/>
    </source>
</evidence>
<dbReference type="InterPro" id="IPR050665">
    <property type="entry name" value="Cytochrome_P450_Monooxygen"/>
</dbReference>
<keyword evidence="5 11" id="KW-0479">Metal-binding</keyword>
<keyword evidence="9 12" id="KW-0503">Monooxygenase</keyword>
<feature type="binding site" description="axial binding residue" evidence="11">
    <location>
        <position position="234"/>
    </location>
    <ligand>
        <name>heme</name>
        <dbReference type="ChEBI" id="CHEBI:30413"/>
    </ligand>
    <ligandPart>
        <name>Fe</name>
        <dbReference type="ChEBI" id="CHEBI:18248"/>
    </ligandPart>
</feature>
<evidence type="ECO:0000256" key="3">
    <source>
        <dbReference type="ARBA" id="ARBA00022617"/>
    </source>
</evidence>
<comment type="similarity">
    <text evidence="2 12">Belongs to the cytochrome P450 family.</text>
</comment>
<protein>
    <recommendedName>
        <fullName evidence="15">Cytochrome P450</fullName>
    </recommendedName>
</protein>
<dbReference type="PRINTS" id="PR00385">
    <property type="entry name" value="P450"/>
</dbReference>
<evidence type="ECO:0000313" key="13">
    <source>
        <dbReference type="EMBL" id="CAH9077522.1"/>
    </source>
</evidence>
<dbReference type="EMBL" id="CAMAPF010000031">
    <property type="protein sequence ID" value="CAH9077522.1"/>
    <property type="molecule type" value="Genomic_DNA"/>
</dbReference>
<evidence type="ECO:0000256" key="7">
    <source>
        <dbReference type="ARBA" id="ARBA00023002"/>
    </source>
</evidence>
<name>A0AAV0CKL1_9ASTE</name>
<keyword evidence="10" id="KW-0472">Membrane</keyword>
<keyword evidence="7 12" id="KW-0560">Oxidoreductase</keyword>
<accession>A0AAV0CKL1</accession>
<dbReference type="InterPro" id="IPR002401">
    <property type="entry name" value="Cyt_P450_E_grp-I"/>
</dbReference>
<dbReference type="Pfam" id="PF00067">
    <property type="entry name" value="p450"/>
    <property type="match status" value="1"/>
</dbReference>
<evidence type="ECO:0000256" key="11">
    <source>
        <dbReference type="PIRSR" id="PIRSR602401-1"/>
    </source>
</evidence>
<dbReference type="Proteomes" id="UP001152523">
    <property type="component" value="Unassembled WGS sequence"/>
</dbReference>
<evidence type="ECO:0000256" key="8">
    <source>
        <dbReference type="ARBA" id="ARBA00023004"/>
    </source>
</evidence>
<comment type="caution">
    <text evidence="13">The sequence shown here is derived from an EMBL/GenBank/DDBJ whole genome shotgun (WGS) entry which is preliminary data.</text>
</comment>
<dbReference type="InterPro" id="IPR001128">
    <property type="entry name" value="Cyt_P450"/>
</dbReference>
<evidence type="ECO:0000256" key="9">
    <source>
        <dbReference type="ARBA" id="ARBA00023033"/>
    </source>
</evidence>
<gene>
    <name evidence="13" type="ORF">CEPIT_LOCUS6212</name>
</gene>
<dbReference type="GO" id="GO:0004497">
    <property type="term" value="F:monooxygenase activity"/>
    <property type="evidence" value="ECO:0007669"/>
    <property type="project" value="UniProtKB-KW"/>
</dbReference>
<evidence type="ECO:0000256" key="1">
    <source>
        <dbReference type="ARBA" id="ARBA00004370"/>
    </source>
</evidence>
<dbReference type="InterPro" id="IPR017972">
    <property type="entry name" value="Cyt_P450_CS"/>
</dbReference>
<dbReference type="AlphaFoldDB" id="A0AAV0CKL1"/>
<dbReference type="PANTHER" id="PTHR24282:SF273">
    <property type="entry name" value="CYTOCHROME P450 CYP72A219-LIKE"/>
    <property type="match status" value="1"/>
</dbReference>
<dbReference type="PROSITE" id="PS00086">
    <property type="entry name" value="CYTOCHROME_P450"/>
    <property type="match status" value="1"/>
</dbReference>
<reference evidence="13" key="1">
    <citation type="submission" date="2022-07" db="EMBL/GenBank/DDBJ databases">
        <authorList>
            <person name="Macas J."/>
            <person name="Novak P."/>
            <person name="Neumann P."/>
        </authorList>
    </citation>
    <scope>NUCLEOTIDE SEQUENCE</scope>
</reference>
<dbReference type="InterPro" id="IPR036396">
    <property type="entry name" value="Cyt_P450_sf"/>
</dbReference>
<dbReference type="SUPFAM" id="SSF48264">
    <property type="entry name" value="Cytochrome P450"/>
    <property type="match status" value="1"/>
</dbReference>
<dbReference type="GO" id="GO:0005506">
    <property type="term" value="F:iron ion binding"/>
    <property type="evidence" value="ECO:0007669"/>
    <property type="project" value="InterPro"/>
</dbReference>
<proteinExistence type="inferred from homology"/>
<keyword evidence="3 11" id="KW-0349">Heme</keyword>
<keyword evidence="8 11" id="KW-0408">Iron</keyword>
<comment type="cofactor">
    <cofactor evidence="11">
        <name>heme</name>
        <dbReference type="ChEBI" id="CHEBI:30413"/>
    </cofactor>
</comment>
<keyword evidence="4" id="KW-0812">Transmembrane</keyword>
<sequence length="286" mass="32896">MHLTEAKRQAYIPGWRFLPTKRNRRMNAIEMKVKSSIRDIIDKRLKKMREGEAKSEDLLGILLESNMEEMKRKGKQEYGMSIDDVIEECKLFYVVGQETSSVLLVWTMILLGRYQDWQTRAREEVLHAFGQDESLDLKKLNSLKLVKMILYESLRLYPPVNSLKRRVVEETTLGDIILPRGTMVSLPILLLHLDHDIWGEDVKEFKPERFNDGIMGATKGKNAFFPFGGGPRVCIGQSFSMEQAKIVMATILQRFSFELSPSYAHVPISIGTTRPRHGSPLIIKKL</sequence>
<comment type="subcellular location">
    <subcellularLocation>
        <location evidence="1">Membrane</location>
    </subcellularLocation>
</comment>
<dbReference type="GO" id="GO:0020037">
    <property type="term" value="F:heme binding"/>
    <property type="evidence" value="ECO:0007669"/>
    <property type="project" value="InterPro"/>
</dbReference>
<organism evidence="13 14">
    <name type="scientific">Cuscuta epithymum</name>
    <dbReference type="NCBI Taxonomy" id="186058"/>
    <lineage>
        <taxon>Eukaryota</taxon>
        <taxon>Viridiplantae</taxon>
        <taxon>Streptophyta</taxon>
        <taxon>Embryophyta</taxon>
        <taxon>Tracheophyta</taxon>
        <taxon>Spermatophyta</taxon>
        <taxon>Magnoliopsida</taxon>
        <taxon>eudicotyledons</taxon>
        <taxon>Gunneridae</taxon>
        <taxon>Pentapetalae</taxon>
        <taxon>asterids</taxon>
        <taxon>lamiids</taxon>
        <taxon>Solanales</taxon>
        <taxon>Convolvulaceae</taxon>
        <taxon>Cuscuteae</taxon>
        <taxon>Cuscuta</taxon>
        <taxon>Cuscuta subgen. Cuscuta</taxon>
    </lineage>
</organism>
<keyword evidence="6" id="KW-1133">Transmembrane helix</keyword>
<evidence type="ECO:0000256" key="10">
    <source>
        <dbReference type="ARBA" id="ARBA00023136"/>
    </source>
</evidence>
<dbReference type="Gene3D" id="1.10.630.10">
    <property type="entry name" value="Cytochrome P450"/>
    <property type="match status" value="1"/>
</dbReference>
<evidence type="ECO:0000256" key="4">
    <source>
        <dbReference type="ARBA" id="ARBA00022692"/>
    </source>
</evidence>
<evidence type="ECO:0000256" key="12">
    <source>
        <dbReference type="RuleBase" id="RU000461"/>
    </source>
</evidence>
<dbReference type="PANTHER" id="PTHR24282">
    <property type="entry name" value="CYTOCHROME P450 FAMILY MEMBER"/>
    <property type="match status" value="1"/>
</dbReference>
<dbReference type="PRINTS" id="PR00463">
    <property type="entry name" value="EP450I"/>
</dbReference>
<evidence type="ECO:0000256" key="6">
    <source>
        <dbReference type="ARBA" id="ARBA00022989"/>
    </source>
</evidence>
<dbReference type="GO" id="GO:0016705">
    <property type="term" value="F:oxidoreductase activity, acting on paired donors, with incorporation or reduction of molecular oxygen"/>
    <property type="evidence" value="ECO:0007669"/>
    <property type="project" value="InterPro"/>
</dbReference>
<evidence type="ECO:0008006" key="15">
    <source>
        <dbReference type="Google" id="ProtNLM"/>
    </source>
</evidence>
<keyword evidence="14" id="KW-1185">Reference proteome</keyword>
<evidence type="ECO:0000256" key="5">
    <source>
        <dbReference type="ARBA" id="ARBA00022723"/>
    </source>
</evidence>